<protein>
    <recommendedName>
        <fullName evidence="2">DUF4378 domain-containing protein</fullName>
    </recommendedName>
</protein>
<dbReference type="EMBL" id="JAPCXC010000023">
    <property type="protein sequence ID" value="KAJ1610666.1"/>
    <property type="molecule type" value="Genomic_DNA"/>
</dbReference>
<evidence type="ECO:0008006" key="2">
    <source>
        <dbReference type="Google" id="ProtNLM"/>
    </source>
</evidence>
<comment type="caution">
    <text evidence="1">The sequence shown here is derived from an EMBL/GenBank/DDBJ whole genome shotgun (WGS) entry which is preliminary data.</text>
</comment>
<dbReference type="Proteomes" id="UP001067231">
    <property type="component" value="Unassembled WGS sequence"/>
</dbReference>
<dbReference type="OrthoDB" id="340661at2759"/>
<dbReference type="AlphaFoldDB" id="A0A9D5DHL6"/>
<accession>A0A9D5DHL6</accession>
<name>A0A9D5DHL6_9CRYT</name>
<evidence type="ECO:0000313" key="1">
    <source>
        <dbReference type="EMBL" id="KAJ1610666.1"/>
    </source>
</evidence>
<sequence>MFDKISLIGTSRRGSGLDSFLDSRKNQSWRHNQSNMGFNTCVERPAIFVERESRTQERLRRLSACIRSRENNPVEDNGFSQNDVQIEHILLYINTGAKYNRNIYERREEYAKMIQEIVSVGGNCSDIMISSFKNIAHNHKVNNVNMTRMDRLLNFLSFVQDLHKNYCDPSIVRVIPNDRSKRGALELDIRSKSLPSQKMIHSYSSSNEKFKNYYTNKTVSSNQLKIMLEKYKFERGNKRLLNSKSPQDIRDLIGNQRLKELRNEYSSSIKMPNKGLNRSISDKTSVRKIFESLQRSRKKYENSKEMSPTSSMVLKDSAPKISYSKVKSENFLKIKRAAVNLKNSEDQRIQGLKKLINQLKDIKLRANINGVEANNYPRNDSELNQKSTTFIKEKELNPTSTFETLKHENLVQTQMEFLNILKRGNEHEHNFPNKIDENGPIKVLRKEKNRWELDTPYINYRKICPNTCWCPDNRKMRGTGQNGIDCCGDCHMEQKSTPEIPVINNIYSELSESSPDITQNKSKSILIPQKISGSNEKSTNLGMNLMLLDKSDREALLDNYETHTYINLSSEQTLESKDILQRYGVKNNAIAEITTPNTHSQSRKCINESLETPSEVRTASANSTEIEQSTFDKITSNLASIELVKSISDYNLEDSPLEPIQIFKHEESVEDINDLANKLEDITILNECLIKKIENLPIENVSGQNNNLLSAQDPHHEKSGKNSQLEGSNYIDRISSIEYFTAVDEELRSKIEEYCYWFESVNSANYYELGLDGLNLDEFYYKNVDSVPKCYDELIDMSANSVNNICNIICNKLPKVIVEQMKSTGKDISGDDYRIGIEILNSHELCEEDLLSFVHEQVMKDPKYTEYKSSMRKDIYPPDDNFIMLIIDLIQEFVEKWENDQSFVRKVPITSDLISKHVIDILCNSYEPYLSEIGPEEWALKKVFHAPNYPNILESEKELLNIEHLFKYHSCEDMITSEHISVDRQQWLKISNYYLPLLKDVVEQILHEIIDHLILELKIHN</sequence>
<organism evidence="1">
    <name type="scientific">Cryptosporidium canis</name>
    <dbReference type="NCBI Taxonomy" id="195482"/>
    <lineage>
        <taxon>Eukaryota</taxon>
        <taxon>Sar</taxon>
        <taxon>Alveolata</taxon>
        <taxon>Apicomplexa</taxon>
        <taxon>Conoidasida</taxon>
        <taxon>Coccidia</taxon>
        <taxon>Eucoccidiorida</taxon>
        <taxon>Eimeriorina</taxon>
        <taxon>Cryptosporidiidae</taxon>
        <taxon>Cryptosporidium</taxon>
    </lineage>
</organism>
<gene>
    <name evidence="1" type="ORF">OJ253_1081</name>
</gene>
<reference evidence="1" key="1">
    <citation type="submission" date="2022-10" db="EMBL/GenBank/DDBJ databases">
        <title>Adaptive evolution leads to modifications in subtelomeric GC content in a zoonotic Cryptosporidium species.</title>
        <authorList>
            <person name="Li J."/>
            <person name="Feng Y."/>
            <person name="Xiao L."/>
        </authorList>
    </citation>
    <scope>NUCLEOTIDE SEQUENCE</scope>
    <source>
        <strain evidence="1">33844</strain>
    </source>
</reference>
<proteinExistence type="predicted"/>